<dbReference type="InterPro" id="IPR041626">
    <property type="entry name" value="Prot_ATP_ID_OB_N"/>
</dbReference>
<dbReference type="Proteomes" id="UP000252345">
    <property type="component" value="Unassembled WGS sequence"/>
</dbReference>
<comment type="caution">
    <text evidence="2">The sequence shown here is derived from an EMBL/GenBank/DDBJ whole genome shotgun (WGS) entry which is preliminary data.</text>
</comment>
<evidence type="ECO:0000313" key="2">
    <source>
        <dbReference type="EMBL" id="RBP99931.1"/>
    </source>
</evidence>
<reference evidence="2 3" key="1">
    <citation type="submission" date="2017-10" db="EMBL/GenBank/DDBJ databases">
        <title>Bifidobacterium xylocopum sp. nov. and Bifidobacterium aemilianum sp. nov., from the carpenter bee (Xylocopa violacea) digestive tract.</title>
        <authorList>
            <person name="Alberoni D."/>
            <person name="Baffoni L."/>
            <person name="Di Gioia D."/>
            <person name="Gaggia F."/>
            <person name="Biavati B."/>
        </authorList>
    </citation>
    <scope>NUCLEOTIDE SEQUENCE [LARGE SCALE GENOMIC DNA]</scope>
    <source>
        <strain evidence="2 3">XV2</strain>
    </source>
</reference>
<dbReference type="AlphaFoldDB" id="A0A366KGW6"/>
<name>A0A366KGW6_9BIFI</name>
<protein>
    <recommendedName>
        <fullName evidence="1">Proteasomal ATPase N-terminal OB domain-containing protein</fullName>
    </recommendedName>
</protein>
<evidence type="ECO:0000313" key="3">
    <source>
        <dbReference type="Proteomes" id="UP000252345"/>
    </source>
</evidence>
<dbReference type="RefSeq" id="WP_113852594.1">
    <property type="nucleotide sequence ID" value="NZ_PDCH01000001.1"/>
</dbReference>
<sequence length="128" mass="14065">MTGPPLTCALLLGIASVSYEEGVQRARVELVDGARGMMVAVSPLLPVEGLRAGQTVLLDERMVVVAAREPPNSGPVRQVQRVDAPGRLLVKDQSVAYAWWSGLVTRWTSLSRWLTFYLSIRRACWPCS</sequence>
<evidence type="ECO:0000259" key="1">
    <source>
        <dbReference type="Pfam" id="PF17758"/>
    </source>
</evidence>
<dbReference type="Gene3D" id="2.40.50.140">
    <property type="entry name" value="Nucleic acid-binding proteins"/>
    <property type="match status" value="1"/>
</dbReference>
<organism evidence="2 3">
    <name type="scientific">Bifidobacterium xylocopae</name>
    <dbReference type="NCBI Taxonomy" id="2493119"/>
    <lineage>
        <taxon>Bacteria</taxon>
        <taxon>Bacillati</taxon>
        <taxon>Actinomycetota</taxon>
        <taxon>Actinomycetes</taxon>
        <taxon>Bifidobacteriales</taxon>
        <taxon>Bifidobacteriaceae</taxon>
        <taxon>Bifidobacterium</taxon>
    </lineage>
</organism>
<keyword evidence="3" id="KW-1185">Reference proteome</keyword>
<feature type="domain" description="Proteasomal ATPase N-terminal OB" evidence="1">
    <location>
        <begin position="14"/>
        <end position="75"/>
    </location>
</feature>
<dbReference type="EMBL" id="PDCH01000001">
    <property type="protein sequence ID" value="RBP99931.1"/>
    <property type="molecule type" value="Genomic_DNA"/>
</dbReference>
<dbReference type="Pfam" id="PF17758">
    <property type="entry name" value="Prot_ATP_ID_OB_N"/>
    <property type="match status" value="1"/>
</dbReference>
<accession>A0A366KGW6</accession>
<proteinExistence type="predicted"/>
<gene>
    <name evidence="2" type="ORF">CRD59_00200</name>
</gene>
<dbReference type="InterPro" id="IPR012340">
    <property type="entry name" value="NA-bd_OB-fold"/>
</dbReference>